<dbReference type="GO" id="GO:0016020">
    <property type="term" value="C:membrane"/>
    <property type="evidence" value="ECO:0007669"/>
    <property type="project" value="UniProtKB-SubCell"/>
</dbReference>
<dbReference type="PANTHER" id="PTHR24223:SF374">
    <property type="entry name" value="ABC TRANSPORTER C FAMILY MEMBER 3"/>
    <property type="match status" value="1"/>
</dbReference>
<dbReference type="AlphaFoldDB" id="B4FZ63"/>
<dbReference type="GO" id="GO:0005524">
    <property type="term" value="F:ATP binding"/>
    <property type="evidence" value="ECO:0007669"/>
    <property type="project" value="UniProtKB-KW"/>
</dbReference>
<keyword evidence="9 12" id="KW-1133">Transmembrane helix</keyword>
<keyword evidence="5" id="KW-0677">Repeat</keyword>
<dbReference type="InterPro" id="IPR011527">
    <property type="entry name" value="ABC1_TM_dom"/>
</dbReference>
<evidence type="ECO:0000256" key="7">
    <source>
        <dbReference type="ARBA" id="ARBA00022840"/>
    </source>
</evidence>
<comment type="subcellular location">
    <subcellularLocation>
        <location evidence="1">Membrane</location>
        <topology evidence="1">Multi-pass membrane protein</topology>
    </subcellularLocation>
</comment>
<organism evidence="14">
    <name type="scientific">Zea mays</name>
    <name type="common">Maize</name>
    <dbReference type="NCBI Taxonomy" id="4577"/>
    <lineage>
        <taxon>Eukaryota</taxon>
        <taxon>Viridiplantae</taxon>
        <taxon>Streptophyta</taxon>
        <taxon>Embryophyta</taxon>
        <taxon>Tracheophyta</taxon>
        <taxon>Spermatophyta</taxon>
        <taxon>Magnoliopsida</taxon>
        <taxon>Liliopsida</taxon>
        <taxon>Poales</taxon>
        <taxon>Poaceae</taxon>
        <taxon>PACMAD clade</taxon>
        <taxon>Panicoideae</taxon>
        <taxon>Andropogonodae</taxon>
        <taxon>Andropogoneae</taxon>
        <taxon>Tripsacinae</taxon>
        <taxon>Zea</taxon>
    </lineage>
</organism>
<keyword evidence="8" id="KW-1278">Translocase</keyword>
<name>B4FZ63_MAIZE</name>
<dbReference type="CDD" id="cd18580">
    <property type="entry name" value="ABC_6TM_ABCC_D2"/>
    <property type="match status" value="1"/>
</dbReference>
<accession>B4FZ63</accession>
<evidence type="ECO:0000256" key="5">
    <source>
        <dbReference type="ARBA" id="ARBA00022737"/>
    </source>
</evidence>
<evidence type="ECO:0000256" key="8">
    <source>
        <dbReference type="ARBA" id="ARBA00022967"/>
    </source>
</evidence>
<dbReference type="EMBL" id="BT042401">
    <property type="protein sequence ID" value="ACF87406.1"/>
    <property type="molecule type" value="mRNA"/>
</dbReference>
<evidence type="ECO:0000256" key="9">
    <source>
        <dbReference type="ARBA" id="ARBA00022989"/>
    </source>
</evidence>
<protein>
    <recommendedName>
        <fullName evidence="13">ABC transmembrane type-1 domain-containing protein</fullName>
    </recommendedName>
</protein>
<evidence type="ECO:0000256" key="12">
    <source>
        <dbReference type="SAM" id="Phobius"/>
    </source>
</evidence>
<keyword evidence="4 12" id="KW-0812">Transmembrane</keyword>
<dbReference type="InterPro" id="IPR044726">
    <property type="entry name" value="ABCC_6TM_D2"/>
</dbReference>
<feature type="transmembrane region" description="Helical" evidence="12">
    <location>
        <begin position="128"/>
        <end position="147"/>
    </location>
</feature>
<evidence type="ECO:0000256" key="2">
    <source>
        <dbReference type="ARBA" id="ARBA00009726"/>
    </source>
</evidence>
<feature type="transmembrane region" description="Helical" evidence="12">
    <location>
        <begin position="218"/>
        <end position="239"/>
    </location>
</feature>
<reference evidence="14" key="1">
    <citation type="journal article" date="2009" name="PLoS Genet.">
        <title>Sequencing, mapping, and analysis of 27,455 maize full-length cDNAs.</title>
        <authorList>
            <person name="Soderlund C."/>
            <person name="Descour A."/>
            <person name="Kudrna D."/>
            <person name="Bomhoff M."/>
            <person name="Boyd L."/>
            <person name="Currie J."/>
            <person name="Angelova A."/>
            <person name="Collura K."/>
            <person name="Wissotski M."/>
            <person name="Ashley E."/>
            <person name="Morrow D."/>
            <person name="Fernandes J."/>
            <person name="Walbot V."/>
            <person name="Yu Y."/>
        </authorList>
    </citation>
    <scope>NUCLEOTIDE SEQUENCE</scope>
    <source>
        <strain evidence="14">B73</strain>
    </source>
</reference>
<comment type="similarity">
    <text evidence="2">Belongs to the ABC transporter superfamily. ABCC family. Conjugate transporter (TC 3.A.1.208) subfamily.</text>
</comment>
<dbReference type="SUPFAM" id="SSF90123">
    <property type="entry name" value="ABC transporter transmembrane region"/>
    <property type="match status" value="1"/>
</dbReference>
<keyword evidence="3" id="KW-0813">Transport</keyword>
<evidence type="ECO:0000256" key="4">
    <source>
        <dbReference type="ARBA" id="ARBA00022692"/>
    </source>
</evidence>
<evidence type="ECO:0000259" key="13">
    <source>
        <dbReference type="PROSITE" id="PS50929"/>
    </source>
</evidence>
<sequence length="359" mass="40155">MQIASNYWMAWATPASKDAEPPVSAPTLLFVYVVLALGSSLCILVRSLLLATAAYKTATLLFNKMHLSIFRAPMSFFDSTPSGRILNRASTDQSEVDTNIADQMGTVAFSIIQLVGITAVMSQVAWQVFVVFVPVFAACVWYQRYYIDTARELQRLVGVCRAPIIQHFAESIAGSSTIRSFGKEDQFVSTNSRLTDAYSRPKFYNAGAREWLCFRLDVLSSLAFAFSLIFLINLPAGLIDPGCLEHVHFGEQDHISRENPTVHGRSCRAPACHARKQVGSELAIEWRNPASESPCEICAAAAVRSEGPYGRFSGRREDWHCRKNREREINPNPVPLPHRRPCCRPDSDRRHRHPHGWAA</sequence>
<dbReference type="PANTHER" id="PTHR24223">
    <property type="entry name" value="ATP-BINDING CASSETTE SUB-FAMILY C"/>
    <property type="match status" value="1"/>
</dbReference>
<dbReference type="ExpressionAtlas" id="B4FZ63">
    <property type="expression patterns" value="baseline"/>
</dbReference>
<feature type="transmembrane region" description="Helical" evidence="12">
    <location>
        <begin position="29"/>
        <end position="55"/>
    </location>
</feature>
<dbReference type="PROSITE" id="PS50929">
    <property type="entry name" value="ABC_TM1F"/>
    <property type="match status" value="1"/>
</dbReference>
<dbReference type="InterPro" id="IPR036640">
    <property type="entry name" value="ABC1_TM_sf"/>
</dbReference>
<evidence type="ECO:0000256" key="3">
    <source>
        <dbReference type="ARBA" id="ARBA00022448"/>
    </source>
</evidence>
<feature type="transmembrane region" description="Helical" evidence="12">
    <location>
        <begin position="104"/>
        <end position="122"/>
    </location>
</feature>
<dbReference type="InterPro" id="IPR050173">
    <property type="entry name" value="ABC_transporter_C-like"/>
</dbReference>
<dbReference type="FunFam" id="1.20.1560.10:FF:000002">
    <property type="entry name" value="ABC transporter C family member 5"/>
    <property type="match status" value="1"/>
</dbReference>
<keyword evidence="10 12" id="KW-0472">Membrane</keyword>
<evidence type="ECO:0000256" key="11">
    <source>
        <dbReference type="SAM" id="MobiDB-lite"/>
    </source>
</evidence>
<evidence type="ECO:0000256" key="10">
    <source>
        <dbReference type="ARBA" id="ARBA00023136"/>
    </source>
</evidence>
<keyword evidence="7" id="KW-0067">ATP-binding</keyword>
<feature type="domain" description="ABC transmembrane type-1" evidence="13">
    <location>
        <begin position="1"/>
        <end position="234"/>
    </location>
</feature>
<feature type="region of interest" description="Disordered" evidence="11">
    <location>
        <begin position="327"/>
        <end position="359"/>
    </location>
</feature>
<dbReference type="GO" id="GO:0140359">
    <property type="term" value="F:ABC-type transporter activity"/>
    <property type="evidence" value="ECO:0007669"/>
    <property type="project" value="InterPro"/>
</dbReference>
<dbReference type="Pfam" id="PF00664">
    <property type="entry name" value="ABC_membrane"/>
    <property type="match status" value="1"/>
</dbReference>
<feature type="compositionally biased region" description="Basic residues" evidence="11">
    <location>
        <begin position="350"/>
        <end position="359"/>
    </location>
</feature>
<evidence type="ECO:0000256" key="1">
    <source>
        <dbReference type="ARBA" id="ARBA00004141"/>
    </source>
</evidence>
<evidence type="ECO:0000256" key="6">
    <source>
        <dbReference type="ARBA" id="ARBA00022741"/>
    </source>
</evidence>
<evidence type="ECO:0000313" key="14">
    <source>
        <dbReference type="EMBL" id="ACF87406.1"/>
    </source>
</evidence>
<keyword evidence="6" id="KW-0547">Nucleotide-binding</keyword>
<dbReference type="Gene3D" id="1.20.1560.10">
    <property type="entry name" value="ABC transporter type 1, transmembrane domain"/>
    <property type="match status" value="1"/>
</dbReference>
<proteinExistence type="evidence at transcript level"/>